<dbReference type="GO" id="GO:0003700">
    <property type="term" value="F:DNA-binding transcription factor activity"/>
    <property type="evidence" value="ECO:0007669"/>
    <property type="project" value="InterPro"/>
</dbReference>
<comment type="caution">
    <text evidence="7">The sequence shown here is derived from an EMBL/GenBank/DDBJ whole genome shotgun (WGS) entry which is preliminary data.</text>
</comment>
<dbReference type="InterPro" id="IPR020449">
    <property type="entry name" value="Tscrpt_reg_AraC-type_HTH"/>
</dbReference>
<dbReference type="PROSITE" id="PS01124">
    <property type="entry name" value="HTH_ARAC_FAMILY_2"/>
    <property type="match status" value="1"/>
</dbReference>
<evidence type="ECO:0000313" key="8">
    <source>
        <dbReference type="Proteomes" id="UP000460318"/>
    </source>
</evidence>
<dbReference type="GO" id="GO:0043565">
    <property type="term" value="F:sequence-specific DNA binding"/>
    <property type="evidence" value="ECO:0007669"/>
    <property type="project" value="InterPro"/>
</dbReference>
<dbReference type="InterPro" id="IPR018060">
    <property type="entry name" value="HTH_AraC"/>
</dbReference>
<dbReference type="Proteomes" id="UP000460318">
    <property type="component" value="Unassembled WGS sequence"/>
</dbReference>
<dbReference type="InterPro" id="IPR011006">
    <property type="entry name" value="CheY-like_superfamily"/>
</dbReference>
<feature type="domain" description="Response regulatory" evidence="6">
    <location>
        <begin position="2"/>
        <end position="119"/>
    </location>
</feature>
<dbReference type="InterPro" id="IPR009057">
    <property type="entry name" value="Homeodomain-like_sf"/>
</dbReference>
<dbReference type="RefSeq" id="WP_160497682.1">
    <property type="nucleotide sequence ID" value="NZ_WUBI01000001.1"/>
</dbReference>
<keyword evidence="3" id="KW-0804">Transcription</keyword>
<dbReference type="SMART" id="SM00342">
    <property type="entry name" value="HTH_ARAC"/>
    <property type="match status" value="1"/>
</dbReference>
<protein>
    <submittedName>
        <fullName evidence="7">Response regulator</fullName>
    </submittedName>
</protein>
<keyword evidence="2" id="KW-0238">DNA-binding</keyword>
<dbReference type="Pfam" id="PF00072">
    <property type="entry name" value="Response_reg"/>
    <property type="match status" value="1"/>
</dbReference>
<evidence type="ECO:0000256" key="4">
    <source>
        <dbReference type="PROSITE-ProRule" id="PRU00169"/>
    </source>
</evidence>
<evidence type="ECO:0000259" key="5">
    <source>
        <dbReference type="PROSITE" id="PS01124"/>
    </source>
</evidence>
<dbReference type="GO" id="GO:0000160">
    <property type="term" value="P:phosphorelay signal transduction system"/>
    <property type="evidence" value="ECO:0007669"/>
    <property type="project" value="InterPro"/>
</dbReference>
<name>A0A7X3IKF6_9BACL</name>
<keyword evidence="4" id="KW-0597">Phosphoprotein</keyword>
<dbReference type="Pfam" id="PF12833">
    <property type="entry name" value="HTH_18"/>
    <property type="match status" value="1"/>
</dbReference>
<dbReference type="PROSITE" id="PS50110">
    <property type="entry name" value="RESPONSE_REGULATORY"/>
    <property type="match status" value="1"/>
</dbReference>
<proteinExistence type="predicted"/>
<dbReference type="AlphaFoldDB" id="A0A7X3IKF6"/>
<dbReference type="Gene3D" id="1.10.10.60">
    <property type="entry name" value="Homeodomain-like"/>
    <property type="match status" value="2"/>
</dbReference>
<gene>
    <name evidence="7" type="ORF">GRF59_11460</name>
</gene>
<dbReference type="EMBL" id="WUBI01000001">
    <property type="protein sequence ID" value="MWV44250.1"/>
    <property type="molecule type" value="Genomic_DNA"/>
</dbReference>
<keyword evidence="8" id="KW-1185">Reference proteome</keyword>
<evidence type="ECO:0000256" key="2">
    <source>
        <dbReference type="ARBA" id="ARBA00023125"/>
    </source>
</evidence>
<evidence type="ECO:0000259" key="6">
    <source>
        <dbReference type="PROSITE" id="PS50110"/>
    </source>
</evidence>
<dbReference type="PRINTS" id="PR00032">
    <property type="entry name" value="HTHARAC"/>
</dbReference>
<dbReference type="CDD" id="cd17536">
    <property type="entry name" value="REC_YesN-like"/>
    <property type="match status" value="1"/>
</dbReference>
<dbReference type="SMART" id="SM00448">
    <property type="entry name" value="REC"/>
    <property type="match status" value="1"/>
</dbReference>
<dbReference type="SUPFAM" id="SSF52172">
    <property type="entry name" value="CheY-like"/>
    <property type="match status" value="1"/>
</dbReference>
<accession>A0A7X3IKF6</accession>
<feature type="modified residue" description="4-aspartylphosphate" evidence="4">
    <location>
        <position position="54"/>
    </location>
</feature>
<dbReference type="Gene3D" id="3.40.50.2300">
    <property type="match status" value="1"/>
</dbReference>
<evidence type="ECO:0000256" key="1">
    <source>
        <dbReference type="ARBA" id="ARBA00023015"/>
    </source>
</evidence>
<feature type="domain" description="HTH araC/xylS-type" evidence="5">
    <location>
        <begin position="429"/>
        <end position="527"/>
    </location>
</feature>
<dbReference type="PANTHER" id="PTHR43280">
    <property type="entry name" value="ARAC-FAMILY TRANSCRIPTIONAL REGULATOR"/>
    <property type="match status" value="1"/>
</dbReference>
<dbReference type="InterPro" id="IPR001789">
    <property type="entry name" value="Sig_transdc_resp-reg_receiver"/>
</dbReference>
<dbReference type="SUPFAM" id="SSF46689">
    <property type="entry name" value="Homeodomain-like"/>
    <property type="match status" value="2"/>
</dbReference>
<reference evidence="7 8" key="1">
    <citation type="submission" date="2019-12" db="EMBL/GenBank/DDBJ databases">
        <title>Paenibacillus sp. nov., an endophytic bacterium isolated from the stem of Dendrobium.</title>
        <authorList>
            <person name="Zhao R."/>
        </authorList>
    </citation>
    <scope>NUCLEOTIDE SEQUENCE [LARGE SCALE GENOMIC DNA]</scope>
    <source>
        <strain evidence="7 8">HJL G12</strain>
    </source>
</reference>
<sequence length="534" mass="62245">MNVLLVDDDYFVVTALEKKIDWKALSIENIFTAYNVSQARDILQQHPVHILICDIEMPQGNGLELLAWIREEEYSVQTIFLTNYADFNYAQKAIELQSFDYFLKPIEFDKLTLIIRKAVSKASAEQHIEKAIAEGYLWKKNQDKIVEHFWRKLMTGKTFPSDPAVIAHAIADQNLSYQISDSFQPVLIKVFPYDTSLGKEDKDLFDYALLNVLYELFQSPRYSIETILEYKDYNWIAMLKWDASPESHRMEELCSSFIEKANRFLRCDACCNIATASALPAVHPVIRQLIHMNEEMINSRNQIFWLEKTQYQEADYTPPNLTLLEELLNQANSSAFLDETHRYLHSLLNHQSMNASLLRLFRLDLVQLVYSFLKNKEIQVHKLYTGKMNDQLFMQSLNSMEDMEKYLTYLVNTATRYRDFAEQPRSVVEEIQQYIGRHYGNDLTRTSLAEIVYLNPDYLARLFKKETGISLGTYIIEARIGIAKQLLKTTNMSVNAISSKTGYSNYSYFSKLFKQETGCTPYEYRNQQQAESLL</sequence>
<dbReference type="InterPro" id="IPR018062">
    <property type="entry name" value="HTH_AraC-typ_CS"/>
</dbReference>
<keyword evidence="1" id="KW-0805">Transcription regulation</keyword>
<dbReference type="PROSITE" id="PS00041">
    <property type="entry name" value="HTH_ARAC_FAMILY_1"/>
    <property type="match status" value="1"/>
</dbReference>
<dbReference type="PANTHER" id="PTHR43280:SF2">
    <property type="entry name" value="HTH-TYPE TRANSCRIPTIONAL REGULATOR EXSA"/>
    <property type="match status" value="1"/>
</dbReference>
<organism evidence="7 8">
    <name type="scientific">Paenibacillus dendrobii</name>
    <dbReference type="NCBI Taxonomy" id="2691084"/>
    <lineage>
        <taxon>Bacteria</taxon>
        <taxon>Bacillati</taxon>
        <taxon>Bacillota</taxon>
        <taxon>Bacilli</taxon>
        <taxon>Bacillales</taxon>
        <taxon>Paenibacillaceae</taxon>
        <taxon>Paenibacillus</taxon>
    </lineage>
</organism>
<evidence type="ECO:0000313" key="7">
    <source>
        <dbReference type="EMBL" id="MWV44250.1"/>
    </source>
</evidence>
<evidence type="ECO:0000256" key="3">
    <source>
        <dbReference type="ARBA" id="ARBA00023163"/>
    </source>
</evidence>